<evidence type="ECO:0000313" key="9">
    <source>
        <dbReference type="EMBL" id="ABX43721.1"/>
    </source>
</evidence>
<sequence length="919" mass="101800" precursor="true">MQKRIYKRVAAAIMTAAMVVTLVPQGAKTSALAGETEQALAAAATRGTYEQRFMDLWSDIKNPKNGYFSPQGIPYHSIETMIVEAPDYGHVTTSEAMSYYMWLEAMYGKFTGDFSGYGTAWNVAEKYMIPTDADQPPTSMSKYTPSKPATYAPEYQDPSQYPAKLDSSAPVGSDPIWSQLVAAYGRNTIYGMHWLLDVDNWYGFGSRGDGTSKPSYINTFQRGEQESTWETIPQPCWDTMKYGGTNGFLDLFTGDSSYAQQFKYTDAPDADARAIQAAYWASEWAKDYGVNVDTYSSKATMMGDYLRYSMFDKYFRKIGNSTVAGTGYDASHYLLSWYYAWGGGITADWAWVIGSSHNHFGYQNPMAAWVLSQNSKFKPKTTNGQADWATSLTRQLEFYQWLQSSEGGIAGGASNSKNGRYETWPAGTATFYGMGYEANPVYKDPGSNTWFGFQAWSMQRVAEYYYKTNDVKAKQILDKWVAWVKSVVVLKADGTFTIPSTLDWSGQPDTWTGSYTGNSKLHVTVVDSGTDLGVTGSLANALLYYSKAANDVAAKNLAKELLDRVWKLYRDDKGVAAPEARADYKRFFEQTVYVPSTFNGKMPNGDVIKSGIKFLDIRSKYLQDPSYPKLLAAYQSNKSPEFIYHRFWAQCDVALANGVYALLYENGSGTTDYANINPTNGSFDKAVGKQADLSTTLSMQGYTFVNLSKGTTPLTLNTDYTVNGTTVVLKKEFLSTLPLGDTTITFNFSNSYTKPFVVTVVDTTVVVVVGDVKVQMFNGNTSATTNGIAPRFYLVNTGSNSINLSDVKLRYYYTIDGEKSQSFWCDWSSIGSSNVTGTFVKMATPKTGADYYLEIGFTSGAGSLKAGQGIEVQGRFSKTDWSNYTQTGDYSFNSSGNSYVDWNKATAYISGKLNWGIEP</sequence>
<name>A9KT91_LACP7</name>
<dbReference type="Pfam" id="PF02011">
    <property type="entry name" value="Glyco_hydro_48"/>
    <property type="match status" value="1"/>
</dbReference>
<dbReference type="InterPro" id="IPR008928">
    <property type="entry name" value="6-hairpin_glycosidase_sf"/>
</dbReference>
<dbReference type="eggNOG" id="COG5297">
    <property type="taxonomic scope" value="Bacteria"/>
</dbReference>
<keyword evidence="6" id="KW-0624">Polysaccharide degradation</keyword>
<dbReference type="SUPFAM" id="SSF48208">
    <property type="entry name" value="Six-hairpin glycosidases"/>
    <property type="match status" value="1"/>
</dbReference>
<gene>
    <name evidence="9" type="ordered locus">Cphy_3368</name>
</gene>
<dbReference type="AlphaFoldDB" id="A9KT91"/>
<dbReference type="Pfam" id="PF03442">
    <property type="entry name" value="CBM_X2"/>
    <property type="match status" value="1"/>
</dbReference>
<keyword evidence="10" id="KW-1185">Reference proteome</keyword>
<evidence type="ECO:0000256" key="7">
    <source>
        <dbReference type="PIRSR" id="PIRSR600556-1"/>
    </source>
</evidence>
<dbReference type="InterPro" id="IPR000556">
    <property type="entry name" value="Glyco_hydro_48F"/>
</dbReference>
<dbReference type="InterPro" id="IPR008965">
    <property type="entry name" value="CBM2/CBM3_carb-bd_dom_sf"/>
</dbReference>
<dbReference type="GO" id="GO:0030248">
    <property type="term" value="F:cellulose binding"/>
    <property type="evidence" value="ECO:0007669"/>
    <property type="project" value="InterPro"/>
</dbReference>
<dbReference type="STRING" id="357809.Cphy_3368"/>
<dbReference type="InterPro" id="IPR012341">
    <property type="entry name" value="6hp_glycosidase-like_sf"/>
</dbReference>
<evidence type="ECO:0000256" key="5">
    <source>
        <dbReference type="ARBA" id="ARBA00023295"/>
    </source>
</evidence>
<evidence type="ECO:0000256" key="3">
    <source>
        <dbReference type="ARBA" id="ARBA00023001"/>
    </source>
</evidence>
<dbReference type="Gene3D" id="2.170.160.10">
    <property type="entry name" value="Endo-1,4-beta-glucanase f. Domain 2"/>
    <property type="match status" value="1"/>
</dbReference>
<feature type="active site" description="Proton donor" evidence="7">
    <location>
        <position position="95"/>
    </location>
</feature>
<feature type="domain" description="CBM3" evidence="8">
    <location>
        <begin position="768"/>
        <end position="919"/>
    </location>
</feature>
<accession>A9KT91</accession>
<dbReference type="Gene3D" id="2.60.40.710">
    <property type="entry name" value="Endoglucanase-like"/>
    <property type="match status" value="1"/>
</dbReference>
<dbReference type="eggNOG" id="COG4447">
    <property type="taxonomic scope" value="Bacteria"/>
</dbReference>
<dbReference type="InterPro" id="IPR005102">
    <property type="entry name" value="Carbo-bd_X2"/>
</dbReference>
<dbReference type="CAZy" id="GH48">
    <property type="family name" value="Glycoside Hydrolase Family 48"/>
</dbReference>
<keyword evidence="3" id="KW-0136">Cellulose degradation</keyword>
<dbReference type="OrthoDB" id="33861at2"/>
<dbReference type="GO" id="GO:0008810">
    <property type="term" value="F:cellulase activity"/>
    <property type="evidence" value="ECO:0007669"/>
    <property type="project" value="InterPro"/>
</dbReference>
<dbReference type="GO" id="GO:0030245">
    <property type="term" value="P:cellulose catabolic process"/>
    <property type="evidence" value="ECO:0007669"/>
    <property type="project" value="UniProtKB-KW"/>
</dbReference>
<dbReference type="GO" id="GO:0016162">
    <property type="term" value="F:cellulose 1,4-beta-cellobiosidase activity"/>
    <property type="evidence" value="ECO:0007669"/>
    <property type="project" value="UniProtKB-EC"/>
</dbReference>
<dbReference type="InterPro" id="IPR027390">
    <property type="entry name" value="Endoglucanase_F_dom3"/>
</dbReference>
<dbReference type="PRINTS" id="PR00844">
    <property type="entry name" value="GLHYDRLASE48"/>
</dbReference>
<dbReference type="Gene3D" id="4.10.870.10">
    <property type="entry name" value="Endo-1,4-beta-glucanase f. Domain 3"/>
    <property type="match status" value="1"/>
</dbReference>
<dbReference type="KEGG" id="cpy:Cphy_3368"/>
<dbReference type="SUPFAM" id="SSF81296">
    <property type="entry name" value="E set domains"/>
    <property type="match status" value="1"/>
</dbReference>
<keyword evidence="5 9" id="KW-0326">Glycosidase</keyword>
<dbReference type="Proteomes" id="UP000000370">
    <property type="component" value="Chromosome"/>
</dbReference>
<evidence type="ECO:0000256" key="2">
    <source>
        <dbReference type="ARBA" id="ARBA00022801"/>
    </source>
</evidence>
<dbReference type="PROSITE" id="PS51172">
    <property type="entry name" value="CBM3"/>
    <property type="match status" value="1"/>
</dbReference>
<keyword evidence="2 9" id="KW-0378">Hydrolase</keyword>
<keyword evidence="4" id="KW-0119">Carbohydrate metabolism</keyword>
<dbReference type="HOGENOM" id="CLU_009014_0_0_9"/>
<dbReference type="InterPro" id="IPR001956">
    <property type="entry name" value="CBM3"/>
</dbReference>
<keyword evidence="1" id="KW-0732">Signal</keyword>
<organism evidence="9 10">
    <name type="scientific">Lachnoclostridium phytofermentans (strain ATCC 700394 / DSM 18823 / ISDg)</name>
    <name type="common">Clostridium phytofermentans</name>
    <dbReference type="NCBI Taxonomy" id="357809"/>
    <lineage>
        <taxon>Bacteria</taxon>
        <taxon>Bacillati</taxon>
        <taxon>Bacillota</taxon>
        <taxon>Clostridia</taxon>
        <taxon>Lachnospirales</taxon>
        <taxon>Lachnospiraceae</taxon>
    </lineage>
</organism>
<feature type="active site" description="Nucleophile" evidence="7">
    <location>
        <position position="269"/>
    </location>
</feature>
<dbReference type="InterPro" id="IPR014756">
    <property type="entry name" value="Ig_E-set"/>
</dbReference>
<dbReference type="InterPro" id="IPR023309">
    <property type="entry name" value="Endo-1-4-beta-glucanase_dom2"/>
</dbReference>
<proteinExistence type="predicted"/>
<dbReference type="Gene3D" id="2.60.40.10">
    <property type="entry name" value="Immunoglobulins"/>
    <property type="match status" value="1"/>
</dbReference>
<dbReference type="EC" id="3.2.1.91" evidence="9"/>
<dbReference type="RefSeq" id="WP_012201370.1">
    <property type="nucleotide sequence ID" value="NC_010001.1"/>
</dbReference>
<evidence type="ECO:0000256" key="6">
    <source>
        <dbReference type="ARBA" id="ARBA00023326"/>
    </source>
</evidence>
<dbReference type="CAZy" id="CBM3">
    <property type="family name" value="Carbohydrate-Binding Module Family 3"/>
</dbReference>
<protein>
    <submittedName>
        <fullName evidence="9">Cellulose 1,4-beta-cellobiosidase</fullName>
        <ecNumber evidence="9">3.2.1.91</ecNumber>
    </submittedName>
</protein>
<evidence type="ECO:0000256" key="1">
    <source>
        <dbReference type="ARBA" id="ARBA00022729"/>
    </source>
</evidence>
<dbReference type="Gene3D" id="1.50.10.10">
    <property type="match status" value="1"/>
</dbReference>
<evidence type="ECO:0000313" key="10">
    <source>
        <dbReference type="Proteomes" id="UP000000370"/>
    </source>
</evidence>
<dbReference type="InterPro" id="IPR013783">
    <property type="entry name" value="Ig-like_fold"/>
</dbReference>
<dbReference type="SUPFAM" id="SSF49384">
    <property type="entry name" value="Carbohydrate-binding domain"/>
    <property type="match status" value="1"/>
</dbReference>
<reference evidence="10" key="1">
    <citation type="submission" date="2007-11" db="EMBL/GenBank/DDBJ databases">
        <title>Complete genome sequence of Clostridium phytofermentans ISDg.</title>
        <authorList>
            <person name="Leschine S.B."/>
            <person name="Warnick T.A."/>
            <person name="Blanchard J.L."/>
            <person name="Schnell D.J."/>
            <person name="Petit E.L."/>
            <person name="LaTouf W.G."/>
            <person name="Copeland A."/>
            <person name="Lucas S."/>
            <person name="Lapidus A."/>
            <person name="Barry K."/>
            <person name="Glavina del Rio T."/>
            <person name="Dalin E."/>
            <person name="Tice H."/>
            <person name="Pitluck S."/>
            <person name="Kiss H."/>
            <person name="Brettin T."/>
            <person name="Bruce D."/>
            <person name="Detter J.C."/>
            <person name="Han C."/>
            <person name="Kuske C."/>
            <person name="Schmutz J."/>
            <person name="Larimer F."/>
            <person name="Land M."/>
            <person name="Hauser L."/>
            <person name="Kyrpides N."/>
            <person name="Kim E.A."/>
            <person name="Richardson P."/>
        </authorList>
    </citation>
    <scope>NUCLEOTIDE SEQUENCE [LARGE SCALE GENOMIC DNA]</scope>
    <source>
        <strain evidence="10">ATCC 700394 / DSM 18823 / ISDg</strain>
    </source>
</reference>
<evidence type="ECO:0000259" key="8">
    <source>
        <dbReference type="PROSITE" id="PS51172"/>
    </source>
</evidence>
<dbReference type="SMART" id="SM01067">
    <property type="entry name" value="CBM_3"/>
    <property type="match status" value="1"/>
</dbReference>
<dbReference type="InterPro" id="IPR036966">
    <property type="entry name" value="CBM3_sf"/>
</dbReference>
<evidence type="ECO:0000256" key="4">
    <source>
        <dbReference type="ARBA" id="ARBA00023277"/>
    </source>
</evidence>
<dbReference type="EMBL" id="CP000885">
    <property type="protein sequence ID" value="ABX43721.1"/>
    <property type="molecule type" value="Genomic_DNA"/>
</dbReference>
<dbReference type="Pfam" id="PF00942">
    <property type="entry name" value="CBM_3"/>
    <property type="match status" value="1"/>
</dbReference>